<keyword evidence="8 9" id="KW-0413">Isomerase</keyword>
<dbReference type="AlphaFoldDB" id="A0A397TA68"/>
<comment type="cofactor">
    <cofactor evidence="2">
        <name>Mg(2+)</name>
        <dbReference type="ChEBI" id="CHEBI:18420"/>
    </cofactor>
</comment>
<evidence type="ECO:0000256" key="1">
    <source>
        <dbReference type="ARBA" id="ARBA00000185"/>
    </source>
</evidence>
<evidence type="ECO:0000313" key="9">
    <source>
        <dbReference type="EMBL" id="RIA94249.1"/>
    </source>
</evidence>
<dbReference type="GO" id="GO:0005634">
    <property type="term" value="C:nucleus"/>
    <property type="evidence" value="ECO:0007669"/>
    <property type="project" value="TreeGrafter"/>
</dbReference>
<dbReference type="EMBL" id="QKYT01000086">
    <property type="protein sequence ID" value="RIA94249.1"/>
    <property type="molecule type" value="Genomic_DNA"/>
</dbReference>
<evidence type="ECO:0000256" key="2">
    <source>
        <dbReference type="ARBA" id="ARBA00001946"/>
    </source>
</evidence>
<dbReference type="SUPFAM" id="SSF56719">
    <property type="entry name" value="Type II DNA topoisomerase"/>
    <property type="match status" value="1"/>
</dbReference>
<comment type="caution">
    <text evidence="9">The sequence shown here is derived from an EMBL/GenBank/DDBJ whole genome shotgun (WGS) entry which is preliminary data.</text>
</comment>
<dbReference type="GO" id="GO:0005524">
    <property type="term" value="F:ATP binding"/>
    <property type="evidence" value="ECO:0007669"/>
    <property type="project" value="UniProtKB-KW"/>
</dbReference>
<evidence type="ECO:0000256" key="6">
    <source>
        <dbReference type="ARBA" id="ARBA00023029"/>
    </source>
</evidence>
<dbReference type="GO" id="GO:0003918">
    <property type="term" value="F:DNA topoisomerase type II (double strand cut, ATP-hydrolyzing) activity"/>
    <property type="evidence" value="ECO:0007669"/>
    <property type="project" value="UniProtKB-EC"/>
</dbReference>
<keyword evidence="10" id="KW-1185">Reference proteome</keyword>
<evidence type="ECO:0000256" key="5">
    <source>
        <dbReference type="ARBA" id="ARBA00022840"/>
    </source>
</evidence>
<dbReference type="InterPro" id="IPR050634">
    <property type="entry name" value="DNA_Topoisomerase_II"/>
</dbReference>
<evidence type="ECO:0000256" key="4">
    <source>
        <dbReference type="ARBA" id="ARBA00022741"/>
    </source>
</evidence>
<accession>A0A397TA68</accession>
<dbReference type="PANTHER" id="PTHR10169">
    <property type="entry name" value="DNA TOPOISOMERASE/GYRASE"/>
    <property type="match status" value="1"/>
</dbReference>
<dbReference type="Proteomes" id="UP000265703">
    <property type="component" value="Unassembled WGS sequence"/>
</dbReference>
<keyword evidence="6" id="KW-0799">Topoisomerase</keyword>
<evidence type="ECO:0000313" key="10">
    <source>
        <dbReference type="Proteomes" id="UP000265703"/>
    </source>
</evidence>
<protein>
    <recommendedName>
        <fullName evidence="3">DNA topoisomerase (ATP-hydrolyzing)</fullName>
        <ecNumber evidence="3">5.6.2.2</ecNumber>
    </recommendedName>
</protein>
<evidence type="ECO:0000256" key="8">
    <source>
        <dbReference type="ARBA" id="ARBA00023235"/>
    </source>
</evidence>
<sequence length="97" mass="10907">MERVKSITKLYDANNAAVEMLDSAKSLAVAGLSEVGREYYGVFPLKLLNVREGSHAQIMNNTEIQHTGKEYESTRELHYGHLMIMADQDHDGSHTKD</sequence>
<dbReference type="PANTHER" id="PTHR10169:SF38">
    <property type="entry name" value="DNA TOPOISOMERASE 2"/>
    <property type="match status" value="1"/>
</dbReference>
<dbReference type="STRING" id="658196.A0A397TA68"/>
<evidence type="ECO:0000256" key="7">
    <source>
        <dbReference type="ARBA" id="ARBA00023125"/>
    </source>
</evidence>
<name>A0A397TA68_9GLOM</name>
<dbReference type="EC" id="5.6.2.2" evidence="3"/>
<dbReference type="OrthoDB" id="3249084at2759"/>
<dbReference type="Gene3D" id="3.40.50.670">
    <property type="match status" value="1"/>
</dbReference>
<organism evidence="9 10">
    <name type="scientific">Glomus cerebriforme</name>
    <dbReference type="NCBI Taxonomy" id="658196"/>
    <lineage>
        <taxon>Eukaryota</taxon>
        <taxon>Fungi</taxon>
        <taxon>Fungi incertae sedis</taxon>
        <taxon>Mucoromycota</taxon>
        <taxon>Glomeromycotina</taxon>
        <taxon>Glomeromycetes</taxon>
        <taxon>Glomerales</taxon>
        <taxon>Glomeraceae</taxon>
        <taxon>Glomus</taxon>
    </lineage>
</organism>
<proteinExistence type="predicted"/>
<gene>
    <name evidence="9" type="ORF">C1645_760556</name>
</gene>
<dbReference type="FunFam" id="3.40.50.670:FF:000001">
    <property type="entry name" value="DNA topoisomerase 2"/>
    <property type="match status" value="1"/>
</dbReference>
<keyword evidence="5" id="KW-0067">ATP-binding</keyword>
<evidence type="ECO:0000256" key="3">
    <source>
        <dbReference type="ARBA" id="ARBA00012895"/>
    </source>
</evidence>
<dbReference type="GO" id="GO:0000819">
    <property type="term" value="P:sister chromatid segregation"/>
    <property type="evidence" value="ECO:0007669"/>
    <property type="project" value="TreeGrafter"/>
</dbReference>
<keyword evidence="4" id="KW-0547">Nucleotide-binding</keyword>
<dbReference type="InterPro" id="IPR013759">
    <property type="entry name" value="Topo_IIA_B_C"/>
</dbReference>
<dbReference type="InterPro" id="IPR013760">
    <property type="entry name" value="Topo_IIA-like_dom_sf"/>
</dbReference>
<keyword evidence="7" id="KW-0238">DNA-binding</keyword>
<dbReference type="GO" id="GO:0003677">
    <property type="term" value="F:DNA binding"/>
    <property type="evidence" value="ECO:0007669"/>
    <property type="project" value="UniProtKB-KW"/>
</dbReference>
<dbReference type="GO" id="GO:0006265">
    <property type="term" value="P:DNA topological change"/>
    <property type="evidence" value="ECO:0007669"/>
    <property type="project" value="InterPro"/>
</dbReference>
<dbReference type="GO" id="GO:0000712">
    <property type="term" value="P:resolution of meiotic recombination intermediates"/>
    <property type="evidence" value="ECO:0007669"/>
    <property type="project" value="TreeGrafter"/>
</dbReference>
<comment type="catalytic activity">
    <reaction evidence="1">
        <text>ATP-dependent breakage, passage and rejoining of double-stranded DNA.</text>
        <dbReference type="EC" id="5.6.2.2"/>
    </reaction>
</comment>
<reference evidence="9 10" key="1">
    <citation type="submission" date="2018-06" db="EMBL/GenBank/DDBJ databases">
        <title>Comparative genomics reveals the genomic features of Rhizophagus irregularis, R. cerebriforme, R. diaphanum and Gigaspora rosea, and their symbiotic lifestyle signature.</title>
        <authorList>
            <person name="Morin E."/>
            <person name="San Clemente H."/>
            <person name="Chen E.C.H."/>
            <person name="De La Providencia I."/>
            <person name="Hainaut M."/>
            <person name="Kuo A."/>
            <person name="Kohler A."/>
            <person name="Murat C."/>
            <person name="Tang N."/>
            <person name="Roy S."/>
            <person name="Loubradou J."/>
            <person name="Henrissat B."/>
            <person name="Grigoriev I.V."/>
            <person name="Corradi N."/>
            <person name="Roux C."/>
            <person name="Martin F.M."/>
        </authorList>
    </citation>
    <scope>NUCLEOTIDE SEQUENCE [LARGE SCALE GENOMIC DNA]</scope>
    <source>
        <strain evidence="9 10">DAOM 227022</strain>
    </source>
</reference>